<dbReference type="PANTHER" id="PTHR43394:SF1">
    <property type="entry name" value="ATP-BINDING CASSETTE SUB-FAMILY B MEMBER 10, MITOCHONDRIAL"/>
    <property type="match status" value="1"/>
</dbReference>
<keyword evidence="2 7" id="KW-0812">Transmembrane</keyword>
<organism evidence="10 11">
    <name type="scientific">Alicyclobacillus dauci</name>
    <dbReference type="NCBI Taxonomy" id="1475485"/>
    <lineage>
        <taxon>Bacteria</taxon>
        <taxon>Bacillati</taxon>
        <taxon>Bacillota</taxon>
        <taxon>Bacilli</taxon>
        <taxon>Bacillales</taxon>
        <taxon>Alicyclobacillaceae</taxon>
        <taxon>Alicyclobacillus</taxon>
    </lineage>
</organism>
<evidence type="ECO:0000256" key="7">
    <source>
        <dbReference type="SAM" id="Phobius"/>
    </source>
</evidence>
<dbReference type="InterPro" id="IPR036640">
    <property type="entry name" value="ABC1_TM_sf"/>
</dbReference>
<dbReference type="InterPro" id="IPR011527">
    <property type="entry name" value="ABC1_TM_dom"/>
</dbReference>
<evidence type="ECO:0000256" key="6">
    <source>
        <dbReference type="ARBA" id="ARBA00023136"/>
    </source>
</evidence>
<evidence type="ECO:0000313" key="10">
    <source>
        <dbReference type="EMBL" id="WAH38111.1"/>
    </source>
</evidence>
<protein>
    <submittedName>
        <fullName evidence="10">ABC transporter ATP-binding protein/permease</fullName>
    </submittedName>
</protein>
<dbReference type="GO" id="GO:0005524">
    <property type="term" value="F:ATP binding"/>
    <property type="evidence" value="ECO:0007669"/>
    <property type="project" value="UniProtKB-KW"/>
</dbReference>
<dbReference type="Gene3D" id="3.40.50.300">
    <property type="entry name" value="P-loop containing nucleotide triphosphate hydrolases"/>
    <property type="match status" value="1"/>
</dbReference>
<keyword evidence="5 7" id="KW-1133">Transmembrane helix</keyword>
<dbReference type="CDD" id="cd18544">
    <property type="entry name" value="ABC_6TM_TmrA_like"/>
    <property type="match status" value="1"/>
</dbReference>
<name>A0ABY6Z7F9_9BACL</name>
<accession>A0ABY6Z7F9</accession>
<sequence length="594" mass="65846">MSTTEPTAARKGGMSSLTRLLPFARPYVWQFVAVLVLVIIFNASTVLQPYLVKIAIDNDIATAHPNYHGLLVISLVYFGVVVIGVIANFVQIVLLQNAGQSVIRSIRVALFQHIERQAMRFFDTRAIGRLVTNVSNDTETVSQFFTNFFLSLIRDGLSVVMIVIAMFRLNARIALYAMLLIPIIFAISRLFRGRLRRAYQTTRSRLSTLNAFLAENLAGMRIIQIFHQERRQGRAFLELNQSHREANVSEYFTSVWFNRTLELLGNIAVAAVVWIGGGSVLKGAIEFGTLYAFIRYIQQFFQPINSMTQQWNTLQSSMVAADRIGSVLSIEPEIQDVPRPVSVNQANIKGRIAFEHVTFGYQPDQPVLKDIDFTVEPGQFIGVVGATGAGKSSVMSLLTRFYEPQAGRITLDGISIDAYSQADLHAIIGIVQQDVNLFTGTVKDNIRLFRQDIPDEVVRHAAEVVGADRLIDRLSKGLDTPLYGKGSNLSAGERQLISFARIVALDPRVLILDEATASLDSQTEELVQKGLTAVAKERTTMVIAHRLSTIRHADQILVLDKGRLVEQGTHAELVARGGLYAQLDADSGIDVTRS</sequence>
<keyword evidence="11" id="KW-1185">Reference proteome</keyword>
<dbReference type="Pfam" id="PF00664">
    <property type="entry name" value="ABC_membrane"/>
    <property type="match status" value="1"/>
</dbReference>
<dbReference type="Gene3D" id="1.20.1560.10">
    <property type="entry name" value="ABC transporter type 1, transmembrane domain"/>
    <property type="match status" value="1"/>
</dbReference>
<evidence type="ECO:0000259" key="9">
    <source>
        <dbReference type="PROSITE" id="PS50929"/>
    </source>
</evidence>
<feature type="transmembrane region" description="Helical" evidence="7">
    <location>
        <begin position="148"/>
        <end position="167"/>
    </location>
</feature>
<feature type="transmembrane region" description="Helical" evidence="7">
    <location>
        <begin position="173"/>
        <end position="191"/>
    </location>
</feature>
<dbReference type="RefSeq" id="WP_268045669.1">
    <property type="nucleotide sequence ID" value="NZ_CP104064.1"/>
</dbReference>
<comment type="subcellular location">
    <subcellularLocation>
        <location evidence="1">Cell membrane</location>
        <topology evidence="1">Multi-pass membrane protein</topology>
    </subcellularLocation>
</comment>
<keyword evidence="4 10" id="KW-0067">ATP-binding</keyword>
<dbReference type="Proteomes" id="UP001164803">
    <property type="component" value="Chromosome"/>
</dbReference>
<reference evidence="10" key="1">
    <citation type="submission" date="2022-08" db="EMBL/GenBank/DDBJ databases">
        <title>Alicyclobacillus dauci DSM2870, complete genome.</title>
        <authorList>
            <person name="Wang Q."/>
            <person name="Cai R."/>
            <person name="Wang Z."/>
        </authorList>
    </citation>
    <scope>NUCLEOTIDE SEQUENCE</scope>
    <source>
        <strain evidence="10">DSM 28700</strain>
    </source>
</reference>
<evidence type="ECO:0000256" key="3">
    <source>
        <dbReference type="ARBA" id="ARBA00022741"/>
    </source>
</evidence>
<dbReference type="SMART" id="SM00382">
    <property type="entry name" value="AAA"/>
    <property type="match status" value="1"/>
</dbReference>
<gene>
    <name evidence="10" type="ORF">NZD86_06380</name>
</gene>
<proteinExistence type="predicted"/>
<evidence type="ECO:0000259" key="8">
    <source>
        <dbReference type="PROSITE" id="PS50893"/>
    </source>
</evidence>
<dbReference type="Pfam" id="PF00005">
    <property type="entry name" value="ABC_tran"/>
    <property type="match status" value="1"/>
</dbReference>
<feature type="transmembrane region" description="Helical" evidence="7">
    <location>
        <begin position="67"/>
        <end position="95"/>
    </location>
</feature>
<dbReference type="InterPro" id="IPR017871">
    <property type="entry name" value="ABC_transporter-like_CS"/>
</dbReference>
<dbReference type="PANTHER" id="PTHR43394">
    <property type="entry name" value="ATP-DEPENDENT PERMEASE MDL1, MITOCHONDRIAL"/>
    <property type="match status" value="1"/>
</dbReference>
<keyword evidence="3" id="KW-0547">Nucleotide-binding</keyword>
<feature type="domain" description="ABC transporter" evidence="8">
    <location>
        <begin position="352"/>
        <end position="586"/>
    </location>
</feature>
<evidence type="ECO:0000256" key="4">
    <source>
        <dbReference type="ARBA" id="ARBA00022840"/>
    </source>
</evidence>
<dbReference type="InterPro" id="IPR003439">
    <property type="entry name" value="ABC_transporter-like_ATP-bd"/>
</dbReference>
<dbReference type="PROSITE" id="PS50929">
    <property type="entry name" value="ABC_TM1F"/>
    <property type="match status" value="1"/>
</dbReference>
<dbReference type="SUPFAM" id="SSF52540">
    <property type="entry name" value="P-loop containing nucleoside triphosphate hydrolases"/>
    <property type="match status" value="1"/>
</dbReference>
<dbReference type="InterPro" id="IPR027417">
    <property type="entry name" value="P-loop_NTPase"/>
</dbReference>
<dbReference type="EMBL" id="CP104064">
    <property type="protein sequence ID" value="WAH38111.1"/>
    <property type="molecule type" value="Genomic_DNA"/>
</dbReference>
<evidence type="ECO:0000313" key="11">
    <source>
        <dbReference type="Proteomes" id="UP001164803"/>
    </source>
</evidence>
<dbReference type="InterPro" id="IPR039421">
    <property type="entry name" value="Type_1_exporter"/>
</dbReference>
<dbReference type="PROSITE" id="PS50893">
    <property type="entry name" value="ABC_TRANSPORTER_2"/>
    <property type="match status" value="1"/>
</dbReference>
<keyword evidence="6 7" id="KW-0472">Membrane</keyword>
<evidence type="ECO:0000256" key="1">
    <source>
        <dbReference type="ARBA" id="ARBA00004651"/>
    </source>
</evidence>
<feature type="domain" description="ABC transmembrane type-1" evidence="9">
    <location>
        <begin position="32"/>
        <end position="316"/>
    </location>
</feature>
<dbReference type="PROSITE" id="PS00211">
    <property type="entry name" value="ABC_TRANSPORTER_1"/>
    <property type="match status" value="1"/>
</dbReference>
<evidence type="ECO:0000256" key="5">
    <source>
        <dbReference type="ARBA" id="ARBA00022989"/>
    </source>
</evidence>
<dbReference type="InterPro" id="IPR003593">
    <property type="entry name" value="AAA+_ATPase"/>
</dbReference>
<dbReference type="SUPFAM" id="SSF90123">
    <property type="entry name" value="ABC transporter transmembrane region"/>
    <property type="match status" value="1"/>
</dbReference>
<evidence type="ECO:0000256" key="2">
    <source>
        <dbReference type="ARBA" id="ARBA00022692"/>
    </source>
</evidence>
<feature type="transmembrane region" description="Helical" evidence="7">
    <location>
        <begin position="27"/>
        <end position="47"/>
    </location>
</feature>